<evidence type="ECO:0000313" key="2">
    <source>
        <dbReference type="EMBL" id="MBB4072585.1"/>
    </source>
</evidence>
<keyword evidence="3" id="KW-1185">Reference proteome</keyword>
<dbReference type="Proteomes" id="UP000559598">
    <property type="component" value="Unassembled WGS sequence"/>
</dbReference>
<proteinExistence type="predicted"/>
<accession>A0A840DLL5</accession>
<feature type="transmembrane region" description="Helical" evidence="1">
    <location>
        <begin position="6"/>
        <end position="24"/>
    </location>
</feature>
<protein>
    <recommendedName>
        <fullName evidence="4">Holin-like toxin</fullName>
    </recommendedName>
</protein>
<dbReference type="EMBL" id="JACIDE010000002">
    <property type="protein sequence ID" value="MBB4072585.1"/>
    <property type="molecule type" value="Genomic_DNA"/>
</dbReference>
<reference evidence="2 3" key="1">
    <citation type="submission" date="2020-08" db="EMBL/GenBank/DDBJ databases">
        <title>Genomic Encyclopedia of Type Strains, Phase IV (KMG-IV): sequencing the most valuable type-strain genomes for metagenomic binning, comparative biology and taxonomic classification.</title>
        <authorList>
            <person name="Goeker M."/>
        </authorList>
    </citation>
    <scope>NUCLEOTIDE SEQUENCE [LARGE SCALE GENOMIC DNA]</scope>
    <source>
        <strain evidence="2 3">DSM 17075</strain>
    </source>
</reference>
<keyword evidence="1" id="KW-1133">Transmembrane helix</keyword>
<evidence type="ECO:0000313" key="3">
    <source>
        <dbReference type="Proteomes" id="UP000559598"/>
    </source>
</evidence>
<gene>
    <name evidence="2" type="ORF">GGR02_000331</name>
</gene>
<keyword evidence="1" id="KW-0812">Transmembrane</keyword>
<evidence type="ECO:0000256" key="1">
    <source>
        <dbReference type="SAM" id="Phobius"/>
    </source>
</evidence>
<comment type="caution">
    <text evidence="2">The sequence shown here is derived from an EMBL/GenBank/DDBJ whole genome shotgun (WGS) entry which is preliminary data.</text>
</comment>
<name>A0A840DLL5_9BACL</name>
<organism evidence="2 3">
    <name type="scientific">Anoxybacteroides voinovskiense</name>
    <dbReference type="NCBI Taxonomy" id="230470"/>
    <lineage>
        <taxon>Bacteria</taxon>
        <taxon>Bacillati</taxon>
        <taxon>Bacillota</taxon>
        <taxon>Bacilli</taxon>
        <taxon>Bacillales</taxon>
        <taxon>Anoxybacillaceae</taxon>
        <taxon>Anoxybacteroides</taxon>
    </lineage>
</organism>
<evidence type="ECO:0008006" key="4">
    <source>
        <dbReference type="Google" id="ProtNLM"/>
    </source>
</evidence>
<keyword evidence="1" id="KW-0472">Membrane</keyword>
<sequence>MKSNFDVETATFMVLLITLVITIVDKMTSKK</sequence>
<dbReference type="AlphaFoldDB" id="A0A840DLL5"/>